<evidence type="ECO:0000256" key="1">
    <source>
        <dbReference type="SAM" id="Phobius"/>
    </source>
</evidence>
<dbReference type="AlphaFoldDB" id="A0A6C7EC33"/>
<name>A0A6C7EC33_ILUCY</name>
<evidence type="ECO:0000313" key="2">
    <source>
        <dbReference type="EMBL" id="BAN02198.1"/>
    </source>
</evidence>
<keyword evidence="3" id="KW-1185">Reference proteome</keyword>
<accession>A0A6C7EC33</accession>
<feature type="transmembrane region" description="Helical" evidence="1">
    <location>
        <begin position="58"/>
        <end position="79"/>
    </location>
</feature>
<reference evidence="2 3" key="1">
    <citation type="journal article" date="2013" name="Int. J. Syst. Evol. Microbiol.">
        <title>Ilumatobacter nonamiense sp. nov. and Ilumatobacter coccineum sp. nov., isolated from seashore sand.</title>
        <authorList>
            <person name="Matsumoto A."/>
            <person name="Kasai H."/>
            <person name="Matsuo Y."/>
            <person name="Shizuri Y."/>
            <person name="Ichikawa N."/>
            <person name="Fujita N."/>
            <person name="Omura S."/>
            <person name="Takahashi Y."/>
        </authorList>
    </citation>
    <scope>NUCLEOTIDE SEQUENCE [LARGE SCALE GENOMIC DNA]</scope>
    <source>
        <strain evidence="3">NBRC 103263 / KCTC 29153 / YM16-304</strain>
    </source>
</reference>
<dbReference type="KEGG" id="aym:YM304_18840"/>
<gene>
    <name evidence="2" type="ORF">YM304_18840</name>
</gene>
<dbReference type="EMBL" id="AP012057">
    <property type="protein sequence ID" value="BAN02198.1"/>
    <property type="molecule type" value="Genomic_DNA"/>
</dbReference>
<organism evidence="2 3">
    <name type="scientific">Ilumatobacter coccineus (strain NBRC 103263 / KCTC 29153 / YM16-304)</name>
    <dbReference type="NCBI Taxonomy" id="1313172"/>
    <lineage>
        <taxon>Bacteria</taxon>
        <taxon>Bacillati</taxon>
        <taxon>Actinomycetota</taxon>
        <taxon>Acidimicrobiia</taxon>
        <taxon>Acidimicrobiales</taxon>
        <taxon>Ilumatobacteraceae</taxon>
        <taxon>Ilumatobacter</taxon>
    </lineage>
</organism>
<keyword evidence="1" id="KW-1133">Transmembrane helix</keyword>
<feature type="transmembrane region" description="Helical" evidence="1">
    <location>
        <begin position="33"/>
        <end position="51"/>
    </location>
</feature>
<sequence length="94" mass="9648">MTASGRTDAAPSSERGGRSSIAVVNFDSKTLNLAAPILCTMGSLVALLSVLRRGPRTMGTLLSSVFGLVGSAAWAMSAYQDSLDGDIELDLDAA</sequence>
<keyword evidence="1" id="KW-0472">Membrane</keyword>
<keyword evidence="1" id="KW-0812">Transmembrane</keyword>
<protein>
    <submittedName>
        <fullName evidence="2">Uncharacterized protein</fullName>
    </submittedName>
</protein>
<evidence type="ECO:0000313" key="3">
    <source>
        <dbReference type="Proteomes" id="UP000011863"/>
    </source>
</evidence>
<dbReference type="Proteomes" id="UP000011863">
    <property type="component" value="Chromosome"/>
</dbReference>
<proteinExistence type="predicted"/>